<evidence type="ECO:0000313" key="1">
    <source>
        <dbReference type="EMBL" id="VFQ75453.1"/>
    </source>
</evidence>
<accession>A0A484LG97</accession>
<name>A0A484LG97_9ASTE</name>
<dbReference type="EMBL" id="OOIL02001451">
    <property type="protein sequence ID" value="VFQ75453.1"/>
    <property type="molecule type" value="Genomic_DNA"/>
</dbReference>
<protein>
    <submittedName>
        <fullName evidence="1">Uncharacterized protein</fullName>
    </submittedName>
</protein>
<dbReference type="Proteomes" id="UP000595140">
    <property type="component" value="Unassembled WGS sequence"/>
</dbReference>
<proteinExistence type="predicted"/>
<dbReference type="AlphaFoldDB" id="A0A484LG97"/>
<organism evidence="1 2">
    <name type="scientific">Cuscuta campestris</name>
    <dbReference type="NCBI Taxonomy" id="132261"/>
    <lineage>
        <taxon>Eukaryota</taxon>
        <taxon>Viridiplantae</taxon>
        <taxon>Streptophyta</taxon>
        <taxon>Embryophyta</taxon>
        <taxon>Tracheophyta</taxon>
        <taxon>Spermatophyta</taxon>
        <taxon>Magnoliopsida</taxon>
        <taxon>eudicotyledons</taxon>
        <taxon>Gunneridae</taxon>
        <taxon>Pentapetalae</taxon>
        <taxon>asterids</taxon>
        <taxon>lamiids</taxon>
        <taxon>Solanales</taxon>
        <taxon>Convolvulaceae</taxon>
        <taxon>Cuscuteae</taxon>
        <taxon>Cuscuta</taxon>
        <taxon>Cuscuta subgen. Grammica</taxon>
        <taxon>Cuscuta sect. Cleistogrammica</taxon>
    </lineage>
</organism>
<sequence>MEAIRRATGRRPATKLLRQDGRIHLRPSFCDPACYRMEACDRRSERRRRAVEFGNQRLDELLRRRLDEFFRDGCWSSSVYFLQDFDKWSRRHAIGPTILNFGRQYAIGTDNDTI</sequence>
<evidence type="ECO:0000313" key="2">
    <source>
        <dbReference type="Proteomes" id="UP000595140"/>
    </source>
</evidence>
<keyword evidence="2" id="KW-1185">Reference proteome</keyword>
<reference evidence="1 2" key="1">
    <citation type="submission" date="2018-04" db="EMBL/GenBank/DDBJ databases">
        <authorList>
            <person name="Vogel A."/>
        </authorList>
    </citation>
    <scope>NUCLEOTIDE SEQUENCE [LARGE SCALE GENOMIC DNA]</scope>
</reference>
<gene>
    <name evidence="1" type="ORF">CCAM_LOCUS17229</name>
</gene>